<dbReference type="InterPro" id="IPR016024">
    <property type="entry name" value="ARM-type_fold"/>
</dbReference>
<evidence type="ECO:0000313" key="3">
    <source>
        <dbReference type="Proteomes" id="UP001470230"/>
    </source>
</evidence>
<dbReference type="Proteomes" id="UP001470230">
    <property type="component" value="Unassembled WGS sequence"/>
</dbReference>
<dbReference type="EMBL" id="JAPFFF010000032">
    <property type="protein sequence ID" value="KAK8844394.1"/>
    <property type="molecule type" value="Genomic_DNA"/>
</dbReference>
<dbReference type="SUPFAM" id="SSF48371">
    <property type="entry name" value="ARM repeat"/>
    <property type="match status" value="1"/>
</dbReference>
<dbReference type="EMBL" id="JAPFFF010000334">
    <property type="protein sequence ID" value="KAK8834714.1"/>
    <property type="molecule type" value="Genomic_DNA"/>
</dbReference>
<accession>A0ABR2GLC0</accession>
<evidence type="ECO:0000313" key="2">
    <source>
        <dbReference type="EMBL" id="KAK8844394.1"/>
    </source>
</evidence>
<reference evidence="1 3" key="1">
    <citation type="submission" date="2024-04" db="EMBL/GenBank/DDBJ databases">
        <title>Tritrichomonas musculus Genome.</title>
        <authorList>
            <person name="Alves-Ferreira E."/>
            <person name="Grigg M."/>
            <person name="Lorenzi H."/>
            <person name="Galac M."/>
        </authorList>
    </citation>
    <scope>NUCLEOTIDE SEQUENCE [LARGE SCALE GENOMIC DNA]</scope>
    <source>
        <strain evidence="1 3">EAF2021</strain>
    </source>
</reference>
<proteinExistence type="predicted"/>
<name>A0ABR2GLC0_9EUKA</name>
<sequence>MDMIYKYVLDNIVEEHQILNLEETSLKAPAILDFDSFNEYEKTRQSELDSIKMLNSTEFSSSDIQFLLEGISQYNTVNKIEFLLKLKIFFIKNANPNVFQEFVEAMKSPKCIEDFSKVLLSSIHIRPDLISDYNQILFPNIAIKLMSLFPKITFPSLIIILSKTLKKPDLILLAEIKKLIEVSEDPYFYGIIIYRFAELIIAEIKLLEVSENPIHQYQLKLISPLEILLSKKVFKYPLKTISLISFSKNNPASFFIAFKKIFSILNEQVLMDPSLDDEDIQNLLSFIQLFVNHVSQFPQLCKEINIEHISSIISNNENPSIQVSALSILVSLVRHPDFQETYPIGFYIEKVEKISKDLPYPLRSNVLDIYTILAEVICVSSVNLLVTDFFVEFIFDFFGSDDNNIISKALNISAIIANKSSIFAEALENQISAIGEIPSYYEPFLEHLREITQPHC</sequence>
<evidence type="ECO:0000313" key="1">
    <source>
        <dbReference type="EMBL" id="KAK8834714.1"/>
    </source>
</evidence>
<keyword evidence="3" id="KW-1185">Reference proteome</keyword>
<organism evidence="1 3">
    <name type="scientific">Tritrichomonas musculus</name>
    <dbReference type="NCBI Taxonomy" id="1915356"/>
    <lineage>
        <taxon>Eukaryota</taxon>
        <taxon>Metamonada</taxon>
        <taxon>Parabasalia</taxon>
        <taxon>Tritrichomonadida</taxon>
        <taxon>Tritrichomonadidae</taxon>
        <taxon>Tritrichomonas</taxon>
    </lineage>
</organism>
<protein>
    <submittedName>
        <fullName evidence="1">Uncharacterized protein</fullName>
    </submittedName>
</protein>
<gene>
    <name evidence="2" type="ORF">M9Y10_024252</name>
    <name evidence="1" type="ORF">M9Y10_026130</name>
</gene>
<comment type="caution">
    <text evidence="1">The sequence shown here is derived from an EMBL/GenBank/DDBJ whole genome shotgun (WGS) entry which is preliminary data.</text>
</comment>